<protein>
    <submittedName>
        <fullName evidence="2">Uncharacterized protein</fullName>
    </submittedName>
</protein>
<keyword evidence="3" id="KW-1185">Reference proteome</keyword>
<evidence type="ECO:0000256" key="1">
    <source>
        <dbReference type="SAM" id="MobiDB-lite"/>
    </source>
</evidence>
<dbReference type="EMBL" id="JARKIB010000059">
    <property type="protein sequence ID" value="KAJ7752311.1"/>
    <property type="molecule type" value="Genomic_DNA"/>
</dbReference>
<dbReference type="Proteomes" id="UP001215598">
    <property type="component" value="Unassembled WGS sequence"/>
</dbReference>
<organism evidence="2 3">
    <name type="scientific">Mycena metata</name>
    <dbReference type="NCBI Taxonomy" id="1033252"/>
    <lineage>
        <taxon>Eukaryota</taxon>
        <taxon>Fungi</taxon>
        <taxon>Dikarya</taxon>
        <taxon>Basidiomycota</taxon>
        <taxon>Agaricomycotina</taxon>
        <taxon>Agaricomycetes</taxon>
        <taxon>Agaricomycetidae</taxon>
        <taxon>Agaricales</taxon>
        <taxon>Marasmiineae</taxon>
        <taxon>Mycenaceae</taxon>
        <taxon>Mycena</taxon>
    </lineage>
</organism>
<comment type="caution">
    <text evidence="2">The sequence shown here is derived from an EMBL/GenBank/DDBJ whole genome shotgun (WGS) entry which is preliminary data.</text>
</comment>
<evidence type="ECO:0000313" key="3">
    <source>
        <dbReference type="Proteomes" id="UP001215598"/>
    </source>
</evidence>
<accession>A0AAD7J0Y1</accession>
<evidence type="ECO:0000313" key="2">
    <source>
        <dbReference type="EMBL" id="KAJ7752311.1"/>
    </source>
</evidence>
<reference evidence="2" key="1">
    <citation type="submission" date="2023-03" db="EMBL/GenBank/DDBJ databases">
        <title>Massive genome expansion in bonnet fungi (Mycena s.s.) driven by repeated elements and novel gene families across ecological guilds.</title>
        <authorList>
            <consortium name="Lawrence Berkeley National Laboratory"/>
            <person name="Harder C.B."/>
            <person name="Miyauchi S."/>
            <person name="Viragh M."/>
            <person name="Kuo A."/>
            <person name="Thoen E."/>
            <person name="Andreopoulos B."/>
            <person name="Lu D."/>
            <person name="Skrede I."/>
            <person name="Drula E."/>
            <person name="Henrissat B."/>
            <person name="Morin E."/>
            <person name="Kohler A."/>
            <person name="Barry K."/>
            <person name="LaButti K."/>
            <person name="Morin E."/>
            <person name="Salamov A."/>
            <person name="Lipzen A."/>
            <person name="Mereny Z."/>
            <person name="Hegedus B."/>
            <person name="Baldrian P."/>
            <person name="Stursova M."/>
            <person name="Weitz H."/>
            <person name="Taylor A."/>
            <person name="Grigoriev I.V."/>
            <person name="Nagy L.G."/>
            <person name="Martin F."/>
            <person name="Kauserud H."/>
        </authorList>
    </citation>
    <scope>NUCLEOTIDE SEQUENCE</scope>
    <source>
        <strain evidence="2">CBHHK182m</strain>
    </source>
</reference>
<feature type="region of interest" description="Disordered" evidence="1">
    <location>
        <begin position="1"/>
        <end position="90"/>
    </location>
</feature>
<proteinExistence type="predicted"/>
<name>A0AAD7J0Y1_9AGAR</name>
<sequence>MSGARTRHLELTRPRRRFRPGLPGAQRPTRVKSHAPMPTAASEHVERRTQIARRAPRYDDEEVPSPHLHRRQRTTPVPALADAPAASEKKPEFAFRCASLPPKKTPKRREARPIYLDPIHRLGLALRLQHKLFEDRGGAGDDTV</sequence>
<gene>
    <name evidence="2" type="ORF">B0H16DRAFT_1691081</name>
</gene>
<dbReference type="AlphaFoldDB" id="A0AAD7J0Y1"/>